<keyword evidence="1" id="KW-0106">Calcium</keyword>
<keyword evidence="3" id="KW-0812">Transmembrane</keyword>
<evidence type="ECO:0000259" key="4">
    <source>
        <dbReference type="PROSITE" id="PS50222"/>
    </source>
</evidence>
<feature type="domain" description="EF-hand" evidence="4">
    <location>
        <begin position="114"/>
        <end position="149"/>
    </location>
</feature>
<dbReference type="Proteomes" id="UP000601435">
    <property type="component" value="Unassembled WGS sequence"/>
</dbReference>
<evidence type="ECO:0000313" key="5">
    <source>
        <dbReference type="EMBL" id="CAE7851537.1"/>
    </source>
</evidence>
<feature type="transmembrane region" description="Helical" evidence="3">
    <location>
        <begin position="66"/>
        <end position="90"/>
    </location>
</feature>
<evidence type="ECO:0000313" key="6">
    <source>
        <dbReference type="Proteomes" id="UP000601435"/>
    </source>
</evidence>
<keyword evidence="6" id="KW-1185">Reference proteome</keyword>
<dbReference type="SUPFAM" id="SSF47473">
    <property type="entry name" value="EF-hand"/>
    <property type="match status" value="1"/>
</dbReference>
<evidence type="ECO:0000256" key="3">
    <source>
        <dbReference type="SAM" id="Phobius"/>
    </source>
</evidence>
<feature type="domain" description="EF-hand" evidence="4">
    <location>
        <begin position="157"/>
        <end position="192"/>
    </location>
</feature>
<evidence type="ECO:0000256" key="1">
    <source>
        <dbReference type="ARBA" id="ARBA00022837"/>
    </source>
</evidence>
<keyword evidence="3" id="KW-1133">Transmembrane helix</keyword>
<dbReference type="Gene3D" id="1.10.238.10">
    <property type="entry name" value="EF-hand"/>
    <property type="match status" value="1"/>
</dbReference>
<gene>
    <name evidence="5" type="ORF">SNEC2469_LOCUS26425</name>
</gene>
<dbReference type="GO" id="GO:0005509">
    <property type="term" value="F:calcium ion binding"/>
    <property type="evidence" value="ECO:0007669"/>
    <property type="project" value="InterPro"/>
</dbReference>
<accession>A0A813A3C1</accession>
<dbReference type="AlphaFoldDB" id="A0A813A3C1"/>
<organism evidence="5 6">
    <name type="scientific">Symbiodinium necroappetens</name>
    <dbReference type="NCBI Taxonomy" id="1628268"/>
    <lineage>
        <taxon>Eukaryota</taxon>
        <taxon>Sar</taxon>
        <taxon>Alveolata</taxon>
        <taxon>Dinophyceae</taxon>
        <taxon>Suessiales</taxon>
        <taxon>Symbiodiniaceae</taxon>
        <taxon>Symbiodinium</taxon>
    </lineage>
</organism>
<name>A0A813A3C1_9DINO</name>
<feature type="compositionally biased region" description="Polar residues" evidence="2">
    <location>
        <begin position="22"/>
        <end position="45"/>
    </location>
</feature>
<feature type="non-terminal residue" evidence="5">
    <location>
        <position position="1"/>
    </location>
</feature>
<dbReference type="PROSITE" id="PS50222">
    <property type="entry name" value="EF_HAND_2"/>
    <property type="match status" value="2"/>
</dbReference>
<reference evidence="5" key="1">
    <citation type="submission" date="2021-02" db="EMBL/GenBank/DDBJ databases">
        <authorList>
            <person name="Dougan E. K."/>
            <person name="Rhodes N."/>
            <person name="Thang M."/>
            <person name="Chan C."/>
        </authorList>
    </citation>
    <scope>NUCLEOTIDE SEQUENCE</scope>
</reference>
<dbReference type="InterPro" id="IPR002048">
    <property type="entry name" value="EF_hand_dom"/>
</dbReference>
<comment type="caution">
    <text evidence="5">The sequence shown here is derived from an EMBL/GenBank/DDBJ whole genome shotgun (WGS) entry which is preliminary data.</text>
</comment>
<dbReference type="InterPro" id="IPR018247">
    <property type="entry name" value="EF_Hand_1_Ca_BS"/>
</dbReference>
<evidence type="ECO:0000256" key="2">
    <source>
        <dbReference type="SAM" id="MobiDB-lite"/>
    </source>
</evidence>
<dbReference type="OrthoDB" id="424252at2759"/>
<protein>
    <recommendedName>
        <fullName evidence="4">EF-hand domain-containing protein</fullName>
    </recommendedName>
</protein>
<proteinExistence type="predicted"/>
<sequence length="204" mass="23279">MTMFALFELITAPDLAPYRVPRQQTDGSAGKSCLTQESELAGQTTDDGERENKGDMLEAMFANPPLVVFLVVFIILGSFGINGLLVALINESILEKNQARIEADRMDRETKRKTMQQRCGELFDEMDMNRNRVLPRDEIKQCTEQIAELLESYGVNFQRADLDQMFYVMDYSDTGIIERSEFIQGVVGLCDQIRPMSIMELHYQ</sequence>
<dbReference type="InterPro" id="IPR011992">
    <property type="entry name" value="EF-hand-dom_pair"/>
</dbReference>
<keyword evidence="3" id="KW-0472">Membrane</keyword>
<dbReference type="PROSITE" id="PS00018">
    <property type="entry name" value="EF_HAND_1"/>
    <property type="match status" value="1"/>
</dbReference>
<dbReference type="EMBL" id="CAJNJA010053796">
    <property type="protein sequence ID" value="CAE7851537.1"/>
    <property type="molecule type" value="Genomic_DNA"/>
</dbReference>
<feature type="region of interest" description="Disordered" evidence="2">
    <location>
        <begin position="21"/>
        <end position="51"/>
    </location>
</feature>